<feature type="compositionally biased region" description="Polar residues" evidence="1">
    <location>
        <begin position="24"/>
        <end position="69"/>
    </location>
</feature>
<sequence>MDLFNKIVGRKSRSKSPVKKESTRNQQFPTPISASYSQQAAHQISPNHIPNGRFSHSTHSRVNPKNYPNATPMRHGERGERGEHYPVPEYPPVCYLPLPPSPLFVSRNTSGNSNASAESVQTWNSEKNAEESSFFLNGTHTPTQPGEFGGFLDSAPQSPVQSSGYRARSHSPQKRHDIPSQYNEMARIASRSKSPQKKKAVARTLDYLNSQCHLEGCSATVVVDATKFLVCKHQLSHASEYFRNVFNAEGGQNEVNVVVSDMSVPSPATQFRWFLESSVPCPGLKDISDETLETCMRLSKRFQAIGLEARCNKYIHQNALSRQPIVALCWLNWCLKHRFDLQVQQSCMPAVARLSLTSLEQHRHMLTEKLFGDLLAAKLRACYDKAVSVFQTIHKMDHFTCELPQCPRCGRTKDHMKVRVLANPCRKMVGCERCMMDYGCEIEAKAVTDLQAYYQCPHALLPLNDATEECHCQTSILSSHLRSAATSSDRTRATSRPRQRIPSERSHKP</sequence>
<evidence type="ECO:0000256" key="1">
    <source>
        <dbReference type="SAM" id="MobiDB-lite"/>
    </source>
</evidence>
<organism evidence="3 4">
    <name type="scientific">Mesorhabditis belari</name>
    <dbReference type="NCBI Taxonomy" id="2138241"/>
    <lineage>
        <taxon>Eukaryota</taxon>
        <taxon>Metazoa</taxon>
        <taxon>Ecdysozoa</taxon>
        <taxon>Nematoda</taxon>
        <taxon>Chromadorea</taxon>
        <taxon>Rhabditida</taxon>
        <taxon>Rhabditina</taxon>
        <taxon>Rhabditomorpha</taxon>
        <taxon>Rhabditoidea</taxon>
        <taxon>Rhabditidae</taxon>
        <taxon>Mesorhabditinae</taxon>
        <taxon>Mesorhabditis</taxon>
    </lineage>
</organism>
<protein>
    <submittedName>
        <fullName evidence="4">BTB domain-containing protein</fullName>
    </submittedName>
</protein>
<keyword evidence="3" id="KW-1185">Reference proteome</keyword>
<dbReference type="InterPro" id="IPR052664">
    <property type="entry name" value="BTB-MATH_domain_protein"/>
</dbReference>
<feature type="region of interest" description="Disordered" evidence="1">
    <location>
        <begin position="156"/>
        <end position="177"/>
    </location>
</feature>
<feature type="compositionally biased region" description="Basic residues" evidence="1">
    <location>
        <begin position="8"/>
        <end position="17"/>
    </location>
</feature>
<evidence type="ECO:0000259" key="2">
    <source>
        <dbReference type="PROSITE" id="PS50097"/>
    </source>
</evidence>
<dbReference type="PROSITE" id="PS50097">
    <property type="entry name" value="BTB"/>
    <property type="match status" value="1"/>
</dbReference>
<proteinExistence type="predicted"/>
<dbReference type="AlphaFoldDB" id="A0AAF3ELA6"/>
<dbReference type="InterPro" id="IPR011333">
    <property type="entry name" value="SKP1/BTB/POZ_sf"/>
</dbReference>
<evidence type="ECO:0000313" key="3">
    <source>
        <dbReference type="Proteomes" id="UP000887575"/>
    </source>
</evidence>
<dbReference type="PANTHER" id="PTHR22743:SF171">
    <property type="entry name" value="BTB DOMAIN-CONTAINING PROTEIN"/>
    <property type="match status" value="1"/>
</dbReference>
<feature type="domain" description="BTB" evidence="2">
    <location>
        <begin position="217"/>
        <end position="276"/>
    </location>
</feature>
<evidence type="ECO:0000313" key="4">
    <source>
        <dbReference type="WBParaSite" id="MBELARI_LOCUS14819.1"/>
    </source>
</evidence>
<reference evidence="4" key="1">
    <citation type="submission" date="2024-02" db="UniProtKB">
        <authorList>
            <consortium name="WormBaseParasite"/>
        </authorList>
    </citation>
    <scope>IDENTIFICATION</scope>
</reference>
<dbReference type="Gene3D" id="3.30.710.10">
    <property type="entry name" value="Potassium Channel Kv1.1, Chain A"/>
    <property type="match status" value="1"/>
</dbReference>
<dbReference type="WBParaSite" id="MBELARI_LOCUS14819.1">
    <property type="protein sequence ID" value="MBELARI_LOCUS14819.1"/>
    <property type="gene ID" value="MBELARI_LOCUS14819"/>
</dbReference>
<feature type="region of interest" description="Disordered" evidence="1">
    <location>
        <begin position="1"/>
        <end position="82"/>
    </location>
</feature>
<dbReference type="SUPFAM" id="SSF54695">
    <property type="entry name" value="POZ domain"/>
    <property type="match status" value="1"/>
</dbReference>
<dbReference type="InterPro" id="IPR000210">
    <property type="entry name" value="BTB/POZ_dom"/>
</dbReference>
<accession>A0AAF3ELA6</accession>
<dbReference type="Proteomes" id="UP000887575">
    <property type="component" value="Unassembled WGS sequence"/>
</dbReference>
<name>A0AAF3ELA6_9BILA</name>
<dbReference type="PANTHER" id="PTHR22743">
    <property type="entry name" value="MEPRIN/TRAF-LIKE MATH FAMILY-C.ELEGANS"/>
    <property type="match status" value="1"/>
</dbReference>
<feature type="region of interest" description="Disordered" evidence="1">
    <location>
        <begin position="483"/>
        <end position="509"/>
    </location>
</feature>
<dbReference type="Pfam" id="PF00651">
    <property type="entry name" value="BTB"/>
    <property type="match status" value="1"/>
</dbReference>